<dbReference type="RefSeq" id="WP_317834968.1">
    <property type="nucleotide sequence ID" value="NZ_CP136920.1"/>
</dbReference>
<protein>
    <recommendedName>
        <fullName evidence="3">EVE domain-containing protein</fullName>
    </recommendedName>
</protein>
<gene>
    <name evidence="1" type="ORF">RZN69_05045</name>
</gene>
<name>A0AAQ3LBW4_9BACT</name>
<sequence length="141" mass="16006">MNHWLYPANTKFYDVFGALKEPETYWPMNSKVAVGDRLFIYLAAPYKQVGFLCDVVAIDFALSEILEKVRPFIKGEPDGGKSTKPFMKIKCSLAIEIEDDSPFAYSHLVDHGLKGMLMGPRKLENNIELLSYLKEAENGLR</sequence>
<dbReference type="Proteomes" id="UP001304300">
    <property type="component" value="Chromosome"/>
</dbReference>
<reference evidence="1 2" key="1">
    <citation type="submission" date="2023-10" db="EMBL/GenBank/DDBJ databases">
        <title>Rubellicoccus peritrichatus gen. nov., sp. nov., isolated from an algae of coral reef tank.</title>
        <authorList>
            <person name="Luo J."/>
        </authorList>
    </citation>
    <scope>NUCLEOTIDE SEQUENCE [LARGE SCALE GENOMIC DNA]</scope>
    <source>
        <strain evidence="1 2">CR14</strain>
    </source>
</reference>
<evidence type="ECO:0000313" key="1">
    <source>
        <dbReference type="EMBL" id="WOO42447.1"/>
    </source>
</evidence>
<accession>A0AAQ3LBW4</accession>
<evidence type="ECO:0000313" key="2">
    <source>
        <dbReference type="Proteomes" id="UP001304300"/>
    </source>
</evidence>
<dbReference type="EMBL" id="CP136920">
    <property type="protein sequence ID" value="WOO42447.1"/>
    <property type="molecule type" value="Genomic_DNA"/>
</dbReference>
<dbReference type="AlphaFoldDB" id="A0AAQ3LBW4"/>
<keyword evidence="2" id="KW-1185">Reference proteome</keyword>
<dbReference type="KEGG" id="puo:RZN69_05045"/>
<evidence type="ECO:0008006" key="3">
    <source>
        <dbReference type="Google" id="ProtNLM"/>
    </source>
</evidence>
<proteinExistence type="predicted"/>
<organism evidence="1 2">
    <name type="scientific">Rubellicoccus peritrichatus</name>
    <dbReference type="NCBI Taxonomy" id="3080537"/>
    <lineage>
        <taxon>Bacteria</taxon>
        <taxon>Pseudomonadati</taxon>
        <taxon>Verrucomicrobiota</taxon>
        <taxon>Opitutia</taxon>
        <taxon>Puniceicoccales</taxon>
        <taxon>Cerasicoccaceae</taxon>
        <taxon>Rubellicoccus</taxon>
    </lineage>
</organism>